<evidence type="ECO:0000256" key="1">
    <source>
        <dbReference type="ARBA" id="ARBA00004651"/>
    </source>
</evidence>
<evidence type="ECO:0000256" key="4">
    <source>
        <dbReference type="ARBA" id="ARBA00022989"/>
    </source>
</evidence>
<dbReference type="OrthoDB" id="3276748at2"/>
<keyword evidence="3 7" id="KW-0812">Transmembrane</keyword>
<feature type="transmembrane region" description="Helical" evidence="7">
    <location>
        <begin position="818"/>
        <end position="846"/>
    </location>
</feature>
<feature type="transmembrane region" description="Helical" evidence="7">
    <location>
        <begin position="307"/>
        <end position="332"/>
    </location>
</feature>
<feature type="domain" description="ABC3 transporter permease C-terminal" evidence="8">
    <location>
        <begin position="316"/>
        <end position="378"/>
    </location>
</feature>
<organism evidence="9 10">
    <name type="scientific">Micromonospora pisi</name>
    <dbReference type="NCBI Taxonomy" id="589240"/>
    <lineage>
        <taxon>Bacteria</taxon>
        <taxon>Bacillati</taxon>
        <taxon>Actinomycetota</taxon>
        <taxon>Actinomycetes</taxon>
        <taxon>Micromonosporales</taxon>
        <taxon>Micromonosporaceae</taxon>
        <taxon>Micromonospora</taxon>
    </lineage>
</organism>
<keyword evidence="10" id="KW-1185">Reference proteome</keyword>
<keyword evidence="4 7" id="KW-1133">Transmembrane helix</keyword>
<evidence type="ECO:0000256" key="2">
    <source>
        <dbReference type="ARBA" id="ARBA00022475"/>
    </source>
</evidence>
<feature type="transmembrane region" description="Helical" evidence="7">
    <location>
        <begin position="515"/>
        <end position="535"/>
    </location>
</feature>
<feature type="transmembrane region" description="Helical" evidence="7">
    <location>
        <begin position="352"/>
        <end position="375"/>
    </location>
</feature>
<feature type="transmembrane region" description="Helical" evidence="7">
    <location>
        <begin position="767"/>
        <end position="797"/>
    </location>
</feature>
<evidence type="ECO:0000313" key="9">
    <source>
        <dbReference type="EMBL" id="RKR89053.1"/>
    </source>
</evidence>
<dbReference type="Proteomes" id="UP000277671">
    <property type="component" value="Unassembled WGS sequence"/>
</dbReference>
<evidence type="ECO:0000313" key="10">
    <source>
        <dbReference type="Proteomes" id="UP000277671"/>
    </source>
</evidence>
<dbReference type="InterPro" id="IPR003838">
    <property type="entry name" value="ABC3_permease_C"/>
</dbReference>
<feature type="transmembrane region" description="Helical" evidence="7">
    <location>
        <begin position="387"/>
        <end position="406"/>
    </location>
</feature>
<feature type="transmembrane region" description="Helical" evidence="7">
    <location>
        <begin position="866"/>
        <end position="886"/>
    </location>
</feature>
<dbReference type="GO" id="GO:0022857">
    <property type="term" value="F:transmembrane transporter activity"/>
    <property type="evidence" value="ECO:0007669"/>
    <property type="project" value="TreeGrafter"/>
</dbReference>
<sequence length="906" mass="94589">MKLTRSGPVRRLRAFAGQVGLLAVLGLLAAALLTGAPRLANEYADRGLAADVATLPPLVRDISMPMVVEPDNTAQASAGVETLDRYRDRLPNPLPGLIEDGWYSATVGPNGVRASGDFIPLNGDAKPGMGLRAQTGLQEAVRMVDGGWPAATGRAPGGGIAITVSQLTADVLSLRVGSRFTVEGLGGKPTDVELVGIFEPLDPTAPIWNGMRLAVEPLVPLLDGDPFNTMAVTNWAGMDLARWNVGGLVYDWYYRVDEKRLDAGGIEPVITALTQLKQTPPVAESKAITSLDTALAKIGQRLASVRALLAVVQTGVLASLIGLILLAARLSLERRREELALLRARGASTRTIGARVLAESVLVQPLAVLVGWLVGTLVPGRPAATEWLVPVLAVITTGSVAVLAMSSQRQVTFVVRRQDLIRQRPSARRLTAEISVLAVAALGVFLLRRRGLASSGGVDPYLVSVPVLLAVGTALIALRVLPWPLRMIGQVATRARGAVLFLGLARAGRGAPVTIGPLAVLVVAITTGVFSGVVADTISTARDEATDQVMPADATVTGVTFAPTTTDRISALPGVAAVVPVSLENSRQLRSGPGAGDRELGQAQVVVVDVPKFVEVMRRSGLPTDGVPAALRQATRGDGPVPALVSPAVAAQVGKGAVANVQGRQYAFTTSTVAPTFPGLELDVERFVVLPWQALPVPDFKPVLPNRFLLAGHGYDRTALLRTADDGQREWREGVTGKSAAGTTVPAELVTRTDYRRSLDQTGGNELLSLTFAIGAAGATGLALLAVGFAVVAEARTRGKVLSRLRTMGLSGRQGRQLLVYELLPLVGAAVVAGGVVGAVLPGLLGPALNLSTFTAGVAARTHLDPLLVGGVLLLVVVGLAAALAIENLINRRMRLGEVLRLGEEN</sequence>
<dbReference type="PANTHER" id="PTHR30572:SF4">
    <property type="entry name" value="ABC TRANSPORTER PERMEASE YTRF"/>
    <property type="match status" value="1"/>
</dbReference>
<feature type="transmembrane region" description="Helical" evidence="7">
    <location>
        <begin position="427"/>
        <end position="448"/>
    </location>
</feature>
<dbReference type="RefSeq" id="WP_121157571.1">
    <property type="nucleotide sequence ID" value="NZ_RBKT01000001.1"/>
</dbReference>
<gene>
    <name evidence="9" type="ORF">BDK92_3390</name>
</gene>
<comment type="subcellular location">
    <subcellularLocation>
        <location evidence="1">Cell membrane</location>
        <topology evidence="1">Multi-pass membrane protein</topology>
    </subcellularLocation>
</comment>
<comment type="similarity">
    <text evidence="6">Belongs to the ABC-4 integral membrane protein family.</text>
</comment>
<protein>
    <submittedName>
        <fullName evidence="9">Putative ABC transport system permease protein</fullName>
    </submittedName>
</protein>
<feature type="transmembrane region" description="Helical" evidence="7">
    <location>
        <begin position="460"/>
        <end position="481"/>
    </location>
</feature>
<comment type="caution">
    <text evidence="9">The sequence shown here is derived from an EMBL/GenBank/DDBJ whole genome shotgun (WGS) entry which is preliminary data.</text>
</comment>
<accession>A0A495JJE4</accession>
<evidence type="ECO:0000256" key="3">
    <source>
        <dbReference type="ARBA" id="ARBA00022692"/>
    </source>
</evidence>
<dbReference type="InterPro" id="IPR050250">
    <property type="entry name" value="Macrolide_Exporter_MacB"/>
</dbReference>
<feature type="domain" description="ABC3 transporter permease C-terminal" evidence="8">
    <location>
        <begin position="777"/>
        <end position="890"/>
    </location>
</feature>
<name>A0A495JJE4_9ACTN</name>
<evidence type="ECO:0000256" key="7">
    <source>
        <dbReference type="SAM" id="Phobius"/>
    </source>
</evidence>
<dbReference type="AlphaFoldDB" id="A0A495JJE4"/>
<dbReference type="EMBL" id="RBKT01000001">
    <property type="protein sequence ID" value="RKR89053.1"/>
    <property type="molecule type" value="Genomic_DNA"/>
</dbReference>
<keyword evidence="2" id="KW-1003">Cell membrane</keyword>
<evidence type="ECO:0000259" key="8">
    <source>
        <dbReference type="Pfam" id="PF02687"/>
    </source>
</evidence>
<dbReference type="Pfam" id="PF02687">
    <property type="entry name" value="FtsX"/>
    <property type="match status" value="2"/>
</dbReference>
<proteinExistence type="inferred from homology"/>
<evidence type="ECO:0000256" key="6">
    <source>
        <dbReference type="ARBA" id="ARBA00038076"/>
    </source>
</evidence>
<reference evidence="9 10" key="1">
    <citation type="submission" date="2018-10" db="EMBL/GenBank/DDBJ databases">
        <title>Sequencing the genomes of 1000 actinobacteria strains.</title>
        <authorList>
            <person name="Klenk H.-P."/>
        </authorList>
    </citation>
    <scope>NUCLEOTIDE SEQUENCE [LARGE SCALE GENOMIC DNA]</scope>
    <source>
        <strain evidence="9 10">DSM 45175</strain>
    </source>
</reference>
<evidence type="ECO:0000256" key="5">
    <source>
        <dbReference type="ARBA" id="ARBA00023136"/>
    </source>
</evidence>
<dbReference type="GO" id="GO:0005886">
    <property type="term" value="C:plasma membrane"/>
    <property type="evidence" value="ECO:0007669"/>
    <property type="project" value="UniProtKB-SubCell"/>
</dbReference>
<dbReference type="PANTHER" id="PTHR30572">
    <property type="entry name" value="MEMBRANE COMPONENT OF TRANSPORTER-RELATED"/>
    <property type="match status" value="1"/>
</dbReference>
<keyword evidence="5 7" id="KW-0472">Membrane</keyword>